<organism evidence="1 2">
    <name type="scientific">Microbulbifer flavimaris</name>
    <dbReference type="NCBI Taxonomy" id="1781068"/>
    <lineage>
        <taxon>Bacteria</taxon>
        <taxon>Pseudomonadati</taxon>
        <taxon>Pseudomonadota</taxon>
        <taxon>Gammaproteobacteria</taxon>
        <taxon>Cellvibrionales</taxon>
        <taxon>Microbulbiferaceae</taxon>
        <taxon>Microbulbifer</taxon>
    </lineage>
</organism>
<name>A0ABX4HYD0_9GAMM</name>
<gene>
    <name evidence="1" type="ORF">AWR36_014190</name>
</gene>
<reference evidence="1" key="1">
    <citation type="submission" date="2017-08" db="EMBL/GenBank/DDBJ databases">
        <title>Microbulbifer marisrubri sp. nov., a halophilic alphaproteobacterium isolated from marine sediment of the Yellow Sea, China.</title>
        <authorList>
            <person name="Zhang G."/>
            <person name="Xiong Q."/>
        </authorList>
    </citation>
    <scope>NUCLEOTIDE SEQUENCE [LARGE SCALE GENOMIC DNA]</scope>
    <source>
        <strain evidence="1">WRN-8</strain>
    </source>
</reference>
<evidence type="ECO:0000313" key="1">
    <source>
        <dbReference type="EMBL" id="PCO04578.1"/>
    </source>
</evidence>
<dbReference type="EMBL" id="LRFG02000005">
    <property type="protein sequence ID" value="PCO04578.1"/>
    <property type="molecule type" value="Genomic_DNA"/>
</dbReference>
<dbReference type="RefSeq" id="WP_067086241.1">
    <property type="nucleotide sequence ID" value="NZ_LRFG02000005.1"/>
</dbReference>
<dbReference type="Proteomes" id="UP000218427">
    <property type="component" value="Unassembled WGS sequence"/>
</dbReference>
<keyword evidence="2" id="KW-1185">Reference proteome</keyword>
<evidence type="ECO:0000313" key="2">
    <source>
        <dbReference type="Proteomes" id="UP000218427"/>
    </source>
</evidence>
<accession>A0ABX4HYD0</accession>
<protein>
    <submittedName>
        <fullName evidence="1">Uncharacterized protein</fullName>
    </submittedName>
</protein>
<sequence>MSVCERDYQLAAAAMQSPHTLDERVLQQARSFRATRQKYPWVSKAASGCAAFAIAVLLIHPAQYLGALTPSGTSHPVTTSSEIKALASWQEYAGEALARTDPWFELRQTVKTGDHVALCSHWREQKRGTTAEKLPADLAQEARRHCRVLQLR</sequence>
<comment type="caution">
    <text evidence="1">The sequence shown here is derived from an EMBL/GenBank/DDBJ whole genome shotgun (WGS) entry which is preliminary data.</text>
</comment>
<proteinExistence type="predicted"/>